<organism evidence="2 3">
    <name type="scientific">Streptomyces camponoticapitis</name>
    <dbReference type="NCBI Taxonomy" id="1616125"/>
    <lineage>
        <taxon>Bacteria</taxon>
        <taxon>Bacillati</taxon>
        <taxon>Actinomycetota</taxon>
        <taxon>Actinomycetes</taxon>
        <taxon>Kitasatosporales</taxon>
        <taxon>Streptomycetaceae</taxon>
        <taxon>Streptomyces</taxon>
    </lineage>
</organism>
<dbReference type="EMBL" id="BMMV01000005">
    <property type="protein sequence ID" value="GGJ87037.1"/>
    <property type="molecule type" value="Genomic_DNA"/>
</dbReference>
<protein>
    <submittedName>
        <fullName evidence="2">Uncharacterized protein</fullName>
    </submittedName>
</protein>
<dbReference type="RefSeq" id="WP_189106859.1">
    <property type="nucleotide sequence ID" value="NZ_BMMV01000005.1"/>
</dbReference>
<feature type="compositionally biased region" description="Low complexity" evidence="1">
    <location>
        <begin position="157"/>
        <end position="167"/>
    </location>
</feature>
<sequence>MRVIRSMSPDGWVPIANVTAQNHKLSWRAKGLLLELLSYPDGYDLTFEKLMERARSAGGKAEGRDAMRKAMQELEQAGLLTHVRHRIDGSVGDRKQWRTETVVTDLPGVADVRATGLQDPGGSVTRSSSKSANQEVSNNTGSLKTDHQDDEGQHSSALAAARAGQLARGREGRRRELDRLYSAADKLNDDQVRRLLLQFERKRPRIYREQRQAALAQLGREKPDDLRSVRAVDMLSFKYALQHYGGDGKPLPDWLVRFPR</sequence>
<feature type="compositionally biased region" description="Basic and acidic residues" evidence="1">
    <location>
        <begin position="144"/>
        <end position="153"/>
    </location>
</feature>
<dbReference type="Proteomes" id="UP000660265">
    <property type="component" value="Unassembled WGS sequence"/>
</dbReference>
<evidence type="ECO:0000256" key="1">
    <source>
        <dbReference type="SAM" id="MobiDB-lite"/>
    </source>
</evidence>
<evidence type="ECO:0000313" key="3">
    <source>
        <dbReference type="Proteomes" id="UP000660265"/>
    </source>
</evidence>
<proteinExistence type="predicted"/>
<reference evidence="3" key="1">
    <citation type="journal article" date="2019" name="Int. J. Syst. Evol. Microbiol.">
        <title>The Global Catalogue of Microorganisms (GCM) 10K type strain sequencing project: providing services to taxonomists for standard genome sequencing and annotation.</title>
        <authorList>
            <consortium name="The Broad Institute Genomics Platform"/>
            <consortium name="The Broad Institute Genome Sequencing Center for Infectious Disease"/>
            <person name="Wu L."/>
            <person name="Ma J."/>
        </authorList>
    </citation>
    <scope>NUCLEOTIDE SEQUENCE [LARGE SCALE GENOMIC DNA]</scope>
    <source>
        <strain evidence="3">CGMCC 4.7275</strain>
    </source>
</reference>
<accession>A0ABQ2E1T0</accession>
<gene>
    <name evidence="2" type="ORF">GCM10011583_18310</name>
</gene>
<feature type="compositionally biased region" description="Polar residues" evidence="1">
    <location>
        <begin position="124"/>
        <end position="143"/>
    </location>
</feature>
<evidence type="ECO:0000313" key="2">
    <source>
        <dbReference type="EMBL" id="GGJ87037.1"/>
    </source>
</evidence>
<keyword evidence="3" id="KW-1185">Reference proteome</keyword>
<feature type="region of interest" description="Disordered" evidence="1">
    <location>
        <begin position="111"/>
        <end position="173"/>
    </location>
</feature>
<comment type="caution">
    <text evidence="2">The sequence shown here is derived from an EMBL/GenBank/DDBJ whole genome shotgun (WGS) entry which is preliminary data.</text>
</comment>
<name>A0ABQ2E1T0_9ACTN</name>